<reference evidence="1 2" key="1">
    <citation type="submission" date="2019-03" db="EMBL/GenBank/DDBJ databases">
        <title>Genomic Encyclopedia of Type Strains, Phase IV (KMG-IV): sequencing the most valuable type-strain genomes for metagenomic binning, comparative biology and taxonomic classification.</title>
        <authorList>
            <person name="Goeker M."/>
        </authorList>
    </citation>
    <scope>NUCLEOTIDE SEQUENCE [LARGE SCALE GENOMIC DNA]</scope>
    <source>
        <strain evidence="1 2">DSM 21667</strain>
    </source>
</reference>
<gene>
    <name evidence="1" type="ORF">DFR29_11888</name>
</gene>
<organism evidence="1 2">
    <name type="scientific">Tahibacter aquaticus</name>
    <dbReference type="NCBI Taxonomy" id="520092"/>
    <lineage>
        <taxon>Bacteria</taxon>
        <taxon>Pseudomonadati</taxon>
        <taxon>Pseudomonadota</taxon>
        <taxon>Gammaproteobacteria</taxon>
        <taxon>Lysobacterales</taxon>
        <taxon>Rhodanobacteraceae</taxon>
        <taxon>Tahibacter</taxon>
    </lineage>
</organism>
<dbReference type="RefSeq" id="WP_133821159.1">
    <property type="nucleotide sequence ID" value="NZ_SNZH01000018.1"/>
</dbReference>
<evidence type="ECO:0000313" key="1">
    <source>
        <dbReference type="EMBL" id="TDR38945.1"/>
    </source>
</evidence>
<proteinExistence type="predicted"/>
<protein>
    <submittedName>
        <fullName evidence="1">Uncharacterized protein</fullName>
    </submittedName>
</protein>
<accession>A0A4R6YN16</accession>
<dbReference type="Proteomes" id="UP000295293">
    <property type="component" value="Unassembled WGS sequence"/>
</dbReference>
<name>A0A4R6YN16_9GAMM</name>
<evidence type="ECO:0000313" key="2">
    <source>
        <dbReference type="Proteomes" id="UP000295293"/>
    </source>
</evidence>
<keyword evidence="2" id="KW-1185">Reference proteome</keyword>
<dbReference type="EMBL" id="SNZH01000018">
    <property type="protein sequence ID" value="TDR38945.1"/>
    <property type="molecule type" value="Genomic_DNA"/>
</dbReference>
<dbReference type="AlphaFoldDB" id="A0A4R6YN16"/>
<sequence>MSSCISGLCAGLLALVAVDGRSQPLPPSLPPHDFSYSVYVDMARAHVEQQGERDLLQRLIARDPQGLLIRFPPGSEARVSVHLKSGVLRYAADDRDEVHLPDKREWRRDNPRIVLSVRPVELALDF</sequence>
<comment type="caution">
    <text evidence="1">The sequence shown here is derived from an EMBL/GenBank/DDBJ whole genome shotgun (WGS) entry which is preliminary data.</text>
</comment>